<feature type="domain" description="Laminin IV type A" evidence="10">
    <location>
        <begin position="269"/>
        <end position="456"/>
    </location>
</feature>
<proteinExistence type="predicted"/>
<dbReference type="InterPro" id="IPR000034">
    <property type="entry name" value="Laminin_IV"/>
</dbReference>
<dbReference type="OrthoDB" id="8545473at2759"/>
<dbReference type="Pfam" id="PF00052">
    <property type="entry name" value="Laminin_B"/>
    <property type="match status" value="1"/>
</dbReference>
<dbReference type="PANTHER" id="PTHR10574:SF444">
    <property type="entry name" value="BASEMENT MEMBRANE-SPECIFIC HEPARAN SULFATE PROTEOGLYCAN CORE PROTEIN"/>
    <property type="match status" value="1"/>
</dbReference>
<feature type="domain" description="Laminin EGF-like" evidence="9">
    <location>
        <begin position="10"/>
        <end position="57"/>
    </location>
</feature>
<dbReference type="Pfam" id="PF00053">
    <property type="entry name" value="EGF_laminin"/>
    <property type="match status" value="6"/>
</dbReference>
<feature type="disulfide bond" evidence="6">
    <location>
        <begin position="521"/>
        <end position="530"/>
    </location>
</feature>
<feature type="disulfide bond" evidence="6">
    <location>
        <begin position="217"/>
        <end position="226"/>
    </location>
</feature>
<feature type="disulfide bond" evidence="6">
    <location>
        <begin position="10"/>
        <end position="22"/>
    </location>
</feature>
<feature type="disulfide bond" evidence="6">
    <location>
        <begin position="31"/>
        <end position="40"/>
    </location>
</feature>
<dbReference type="GO" id="GO:0048731">
    <property type="term" value="P:system development"/>
    <property type="evidence" value="ECO:0007669"/>
    <property type="project" value="UniProtKB-ARBA"/>
</dbReference>
<dbReference type="PANTHER" id="PTHR10574">
    <property type="entry name" value="NETRIN/LAMININ-RELATED"/>
    <property type="match status" value="1"/>
</dbReference>
<evidence type="ECO:0000256" key="6">
    <source>
        <dbReference type="PROSITE-ProRule" id="PRU00460"/>
    </source>
</evidence>
<dbReference type="FunFam" id="2.10.25.10:FF:000188">
    <property type="entry name" value="Laminin subunit gamma 2"/>
    <property type="match status" value="1"/>
</dbReference>
<evidence type="ECO:0000259" key="10">
    <source>
        <dbReference type="PROSITE" id="PS51115"/>
    </source>
</evidence>
<reference evidence="11 12" key="1">
    <citation type="journal article" date="2019" name="Commun. Biol.">
        <title>The bagworm genome reveals a unique fibroin gene that provides high tensile strength.</title>
        <authorList>
            <person name="Kono N."/>
            <person name="Nakamura H."/>
            <person name="Ohtoshi R."/>
            <person name="Tomita M."/>
            <person name="Numata K."/>
            <person name="Arakawa K."/>
        </authorList>
    </citation>
    <scope>NUCLEOTIDE SEQUENCE [LARGE SCALE GENOMIC DNA]</scope>
</reference>
<dbReference type="SUPFAM" id="SSF57196">
    <property type="entry name" value="EGF/Laminin"/>
    <property type="match status" value="2"/>
</dbReference>
<dbReference type="SMART" id="SM00180">
    <property type="entry name" value="EGF_Lam"/>
    <property type="match status" value="8"/>
</dbReference>
<keyword evidence="2" id="KW-0677">Repeat</keyword>
<dbReference type="GO" id="GO:0005604">
    <property type="term" value="C:basement membrane"/>
    <property type="evidence" value="ECO:0007669"/>
    <property type="project" value="UniProtKB-ARBA"/>
</dbReference>
<feature type="domain" description="Laminin EGF-like" evidence="9">
    <location>
        <begin position="502"/>
        <end position="547"/>
    </location>
</feature>
<accession>A0A4C1X385</accession>
<comment type="caution">
    <text evidence="11">The sequence shown here is derived from an EMBL/GenBank/DDBJ whole genome shotgun (WGS) entry which is preliminary data.</text>
</comment>
<evidence type="ECO:0000256" key="8">
    <source>
        <dbReference type="SAM" id="MobiDB-lite"/>
    </source>
</evidence>
<dbReference type="InterPro" id="IPR002049">
    <property type="entry name" value="LE_dom"/>
</dbReference>
<keyword evidence="12" id="KW-1185">Reference proteome</keyword>
<dbReference type="Gene3D" id="2.10.25.10">
    <property type="entry name" value="Laminin"/>
    <property type="match status" value="5"/>
</dbReference>
<keyword evidence="7" id="KW-0175">Coiled coil</keyword>
<evidence type="ECO:0000256" key="5">
    <source>
        <dbReference type="ARBA" id="ARBA00023292"/>
    </source>
</evidence>
<evidence type="ECO:0000313" key="11">
    <source>
        <dbReference type="EMBL" id="GBP57452.1"/>
    </source>
</evidence>
<feature type="region of interest" description="Disordered" evidence="8">
    <location>
        <begin position="1"/>
        <end position="20"/>
    </location>
</feature>
<feature type="disulfide bond" evidence="6">
    <location>
        <begin position="599"/>
        <end position="611"/>
    </location>
</feature>
<organism evidence="11 12">
    <name type="scientific">Eumeta variegata</name>
    <name type="common">Bagworm moth</name>
    <name type="synonym">Eumeta japonica</name>
    <dbReference type="NCBI Taxonomy" id="151549"/>
    <lineage>
        <taxon>Eukaryota</taxon>
        <taxon>Metazoa</taxon>
        <taxon>Ecdysozoa</taxon>
        <taxon>Arthropoda</taxon>
        <taxon>Hexapoda</taxon>
        <taxon>Insecta</taxon>
        <taxon>Pterygota</taxon>
        <taxon>Neoptera</taxon>
        <taxon>Endopterygota</taxon>
        <taxon>Lepidoptera</taxon>
        <taxon>Glossata</taxon>
        <taxon>Ditrysia</taxon>
        <taxon>Tineoidea</taxon>
        <taxon>Psychidae</taxon>
        <taxon>Oiketicinae</taxon>
        <taxon>Eumeta</taxon>
    </lineage>
</organism>
<dbReference type="AlphaFoldDB" id="A0A4C1X385"/>
<dbReference type="STRING" id="151549.A0A4C1X385"/>
<evidence type="ECO:0000256" key="2">
    <source>
        <dbReference type="ARBA" id="ARBA00022737"/>
    </source>
</evidence>
<keyword evidence="5 6" id="KW-0424">Laminin EGF-like domain</keyword>
<evidence type="ECO:0000313" key="12">
    <source>
        <dbReference type="Proteomes" id="UP000299102"/>
    </source>
</evidence>
<dbReference type="CDD" id="cd00055">
    <property type="entry name" value="EGF_Lam"/>
    <property type="match status" value="8"/>
</dbReference>
<dbReference type="PROSITE" id="PS51115">
    <property type="entry name" value="LAMININ_IVA"/>
    <property type="match status" value="1"/>
</dbReference>
<feature type="disulfide bond" evidence="6">
    <location>
        <begin position="76"/>
        <end position="85"/>
    </location>
</feature>
<feature type="coiled-coil region" evidence="7">
    <location>
        <begin position="700"/>
        <end position="727"/>
    </location>
</feature>
<feature type="domain" description="Laminin EGF-like" evidence="9">
    <location>
        <begin position="147"/>
        <end position="190"/>
    </location>
</feature>
<feature type="disulfide bond" evidence="6">
    <location>
        <begin position="619"/>
        <end position="628"/>
    </location>
</feature>
<feature type="disulfide bond" evidence="6">
    <location>
        <begin position="167"/>
        <end position="176"/>
    </location>
</feature>
<evidence type="ECO:0000259" key="9">
    <source>
        <dbReference type="PROSITE" id="PS50027"/>
    </source>
</evidence>
<feature type="compositionally biased region" description="Polar residues" evidence="8">
    <location>
        <begin position="1"/>
        <end position="14"/>
    </location>
</feature>
<dbReference type="PROSITE" id="PS01248">
    <property type="entry name" value="EGF_LAM_1"/>
    <property type="match status" value="3"/>
</dbReference>
<feature type="disulfide bond" evidence="6">
    <location>
        <begin position="12"/>
        <end position="29"/>
    </location>
</feature>
<comment type="caution">
    <text evidence="6">Lacks conserved residue(s) required for the propagation of feature annotation.</text>
</comment>
<dbReference type="GO" id="GO:0009887">
    <property type="term" value="P:animal organ morphogenesis"/>
    <property type="evidence" value="ECO:0007669"/>
    <property type="project" value="TreeGrafter"/>
</dbReference>
<dbReference type="PROSITE" id="PS50027">
    <property type="entry name" value="EGF_LAM_2"/>
    <property type="match status" value="6"/>
</dbReference>
<dbReference type="PRINTS" id="PR00011">
    <property type="entry name" value="EGFLAMININ"/>
</dbReference>
<keyword evidence="4" id="KW-0325">Glycoprotein</keyword>
<evidence type="ECO:0000256" key="3">
    <source>
        <dbReference type="ARBA" id="ARBA00023157"/>
    </source>
</evidence>
<protein>
    <submittedName>
        <fullName evidence="11">Laminin subunit alpha-1</fullName>
    </submittedName>
</protein>
<dbReference type="FunFam" id="2.10.25.10:FF:000074">
    <property type="entry name" value="Laminin subunit alpha"/>
    <property type="match status" value="1"/>
</dbReference>
<gene>
    <name evidence="11" type="primary">Lama1</name>
    <name evidence="11" type="ORF">EVAR_36104_1</name>
</gene>
<evidence type="ECO:0000256" key="1">
    <source>
        <dbReference type="ARBA" id="ARBA00022729"/>
    </source>
</evidence>
<dbReference type="EMBL" id="BGZK01000717">
    <property type="protein sequence ID" value="GBP57452.1"/>
    <property type="molecule type" value="Genomic_DNA"/>
</dbReference>
<sequence length="923" mass="99624">MTLSSTRRGCNCSSPGAEGNSCDIRTGQCRCRPHVVGRACDRCQEGYWGLSSEGCKRCVCGAGAAACDEHSGVCACAPGVGGARCDACLPGYYGFGPAGCLPCPSCGEGKVCEPGSGRCVCPARSRGAGCRSCAPGHWRAPDGCRPCDCGPGAISATCEPHNGQCSCRAGWAGRACDACAVGHHGPRCRPCACHAPGTRLCNHTELCPCDDSGQCDCKDNVEGEKCDVCRAGTFGLSAENPVGCTACFCFGRSAHCTQAGLTRAAVHAAFPRTIVLHHHQASIRHHEHLDVNSLLSLPSETIEVSLPAPPAPVYMELDKRFLGDRVTSYGGLLQFTVQEEGGEDLLEDIMIHYPLVRLHAAHSIVLDFFQRDPPINGTHYVRFHESLWRARAHGSEATASRAALMVALSDLKQILVRVTTRTPMYGHHVHARLLNVSLDTAIPGGGRSATALGVELCACPSRYAASSCQRPAVGFWQPPVRVNVHHVAGTIVIDLEGDAQPCYCSGRARTCDPITGHCLNCTEGTGGARCEVCAPGYHGAPEAGCQACPCPERARNFATSCVFNDGRLQCLCKPGYAGTECESCAAGWWRTEDGACAECACDPRGALTAHCDHLGRCRCRDYATGVKCDQCKARRTFFGEEGCQQCDSCSQTLLDGVEELTRVLNTEANVESLSKIPKPYPALQQFHENYTTLSMTLEMARETTHSAKKLKRILDALENKFQELKDFSDIMKSKSSKQNDKAQSLSLETMSCLEQILSEKAKIAAKVAELDDFARGERHMSAHRALKEARRLQHAIRQTGLIDRISAANDIFDLANLQSTAVKELNYRVDDALGRAGSLLQALDRWHLKISDLNNLTAEVWKISDPIMVSAQKTKPRLSLLKDTHLKTRLVLETWTGSGIGIENGTGNRIDGQDRGRRERSKN</sequence>
<keyword evidence="3 6" id="KW-1015">Disulfide bond</keyword>
<feature type="domain" description="Laminin EGF-like" evidence="9">
    <location>
        <begin position="191"/>
        <end position="246"/>
    </location>
</feature>
<dbReference type="InterPro" id="IPR000742">
    <property type="entry name" value="EGF"/>
</dbReference>
<dbReference type="SMART" id="SM00281">
    <property type="entry name" value="LamB"/>
    <property type="match status" value="1"/>
</dbReference>
<dbReference type="Proteomes" id="UP000299102">
    <property type="component" value="Unassembled WGS sequence"/>
</dbReference>
<keyword evidence="1" id="KW-0732">Signal</keyword>
<feature type="domain" description="Laminin EGF-like" evidence="9">
    <location>
        <begin position="599"/>
        <end position="645"/>
    </location>
</feature>
<evidence type="ECO:0000256" key="7">
    <source>
        <dbReference type="SAM" id="Coils"/>
    </source>
</evidence>
<dbReference type="GO" id="GO:0009888">
    <property type="term" value="P:tissue development"/>
    <property type="evidence" value="ECO:0007669"/>
    <property type="project" value="TreeGrafter"/>
</dbReference>
<dbReference type="SMART" id="SM00181">
    <property type="entry name" value="EGF"/>
    <property type="match status" value="8"/>
</dbReference>
<name>A0A4C1X385_EUMVA</name>
<dbReference type="Gene3D" id="2.170.300.10">
    <property type="entry name" value="Tie2 ligand-binding domain superfamily"/>
    <property type="match status" value="2"/>
</dbReference>
<evidence type="ECO:0000256" key="4">
    <source>
        <dbReference type="ARBA" id="ARBA00023180"/>
    </source>
</evidence>
<dbReference type="InterPro" id="IPR050440">
    <property type="entry name" value="Laminin/Netrin_ECM"/>
</dbReference>
<feature type="domain" description="Laminin EGF-like" evidence="9">
    <location>
        <begin position="58"/>
        <end position="102"/>
    </location>
</feature>